<dbReference type="Pfam" id="PF00216">
    <property type="entry name" value="Bac_DNA_binding"/>
    <property type="match status" value="1"/>
</dbReference>
<dbReference type="InterPro" id="IPR020816">
    <property type="entry name" value="Histone-like_DNA-bd_CS"/>
</dbReference>
<organism evidence="6 7">
    <name type="scientific">Brevinema andersonii</name>
    <dbReference type="NCBI Taxonomy" id="34097"/>
    <lineage>
        <taxon>Bacteria</taxon>
        <taxon>Pseudomonadati</taxon>
        <taxon>Spirochaetota</taxon>
        <taxon>Spirochaetia</taxon>
        <taxon>Brevinematales</taxon>
        <taxon>Brevinemataceae</taxon>
        <taxon>Brevinema</taxon>
    </lineage>
</organism>
<dbReference type="Proteomes" id="UP000240042">
    <property type="component" value="Unassembled WGS sequence"/>
</dbReference>
<dbReference type="InterPro" id="IPR000119">
    <property type="entry name" value="Hist_DNA-bd"/>
</dbReference>
<dbReference type="GO" id="GO:0030527">
    <property type="term" value="F:structural constituent of chromatin"/>
    <property type="evidence" value="ECO:0007669"/>
    <property type="project" value="InterPro"/>
</dbReference>
<dbReference type="GO" id="GO:0005829">
    <property type="term" value="C:cytosol"/>
    <property type="evidence" value="ECO:0007669"/>
    <property type="project" value="TreeGrafter"/>
</dbReference>
<evidence type="ECO:0000256" key="2">
    <source>
        <dbReference type="ARBA" id="ARBA00010529"/>
    </source>
</evidence>
<keyword evidence="7" id="KW-1185">Reference proteome</keyword>
<evidence type="ECO:0000256" key="5">
    <source>
        <dbReference type="RuleBase" id="RU003939"/>
    </source>
</evidence>
<evidence type="ECO:0000313" key="7">
    <source>
        <dbReference type="Proteomes" id="UP000240042"/>
    </source>
</evidence>
<dbReference type="SUPFAM" id="SSF47729">
    <property type="entry name" value="IHF-like DNA-binding proteins"/>
    <property type="match status" value="1"/>
</dbReference>
<comment type="function">
    <text evidence="1">Histone-like DNA-binding protein which is capable of wrapping DNA to stabilize it, and thus to prevent its denaturation under extreme environmental conditions.</text>
</comment>
<dbReference type="CDD" id="cd13836">
    <property type="entry name" value="IHF_B"/>
    <property type="match status" value="1"/>
</dbReference>
<evidence type="ECO:0000256" key="1">
    <source>
        <dbReference type="ARBA" id="ARBA00003819"/>
    </source>
</evidence>
<accession>A0A1I1CYI1</accession>
<sequence>MGKSKLTKSDIVDILCGDGEIIESRASKHQIALVISKFIETLRKEIEKLNNNERIELRGFGTFGIRQRKDRIARNPKTNEHVNVPARKSPYFKAGRYLRSIDNN</sequence>
<dbReference type="EMBL" id="FOKY01000001">
    <property type="protein sequence ID" value="SFB67809.1"/>
    <property type="molecule type" value="Genomic_DNA"/>
</dbReference>
<keyword evidence="3" id="KW-0226">DNA condensation</keyword>
<dbReference type="PROSITE" id="PS00045">
    <property type="entry name" value="HISTONE_LIKE"/>
    <property type="match status" value="1"/>
</dbReference>
<keyword evidence="4" id="KW-0238">DNA-binding</keyword>
<dbReference type="RefSeq" id="WP_092317108.1">
    <property type="nucleotide sequence ID" value="NZ_FOKY01000001.1"/>
</dbReference>
<evidence type="ECO:0000256" key="3">
    <source>
        <dbReference type="ARBA" id="ARBA00023067"/>
    </source>
</evidence>
<dbReference type="Gene3D" id="4.10.520.10">
    <property type="entry name" value="IHF-like DNA-binding proteins"/>
    <property type="match status" value="1"/>
</dbReference>
<protein>
    <submittedName>
        <fullName evidence="6">Integration host factor subunit beta</fullName>
    </submittedName>
</protein>
<evidence type="ECO:0000313" key="6">
    <source>
        <dbReference type="EMBL" id="SFB67809.1"/>
    </source>
</evidence>
<reference evidence="7" key="1">
    <citation type="submission" date="2016-10" db="EMBL/GenBank/DDBJ databases">
        <authorList>
            <person name="Varghese N."/>
            <person name="Submissions S."/>
        </authorList>
    </citation>
    <scope>NUCLEOTIDE SEQUENCE [LARGE SCALE GENOMIC DNA]</scope>
    <source>
        <strain evidence="7">ATCC 43811</strain>
    </source>
</reference>
<dbReference type="AlphaFoldDB" id="A0A1I1CYI1"/>
<name>A0A1I1CYI1_BREAD</name>
<gene>
    <name evidence="6" type="ORF">SAMN02745150_00110</name>
</gene>
<dbReference type="PRINTS" id="PR01727">
    <property type="entry name" value="DNABINDINGHU"/>
</dbReference>
<dbReference type="InterPro" id="IPR010992">
    <property type="entry name" value="IHF-like_DNA-bd_dom_sf"/>
</dbReference>
<proteinExistence type="inferred from homology"/>
<dbReference type="SMART" id="SM00411">
    <property type="entry name" value="BHL"/>
    <property type="match status" value="1"/>
</dbReference>
<dbReference type="PANTHER" id="PTHR33175">
    <property type="entry name" value="DNA-BINDING PROTEIN HU"/>
    <property type="match status" value="1"/>
</dbReference>
<dbReference type="GO" id="GO:0030261">
    <property type="term" value="P:chromosome condensation"/>
    <property type="evidence" value="ECO:0007669"/>
    <property type="project" value="UniProtKB-KW"/>
</dbReference>
<evidence type="ECO:0000256" key="4">
    <source>
        <dbReference type="ARBA" id="ARBA00023125"/>
    </source>
</evidence>
<dbReference type="STRING" id="34097.SAMN02745150_00110"/>
<dbReference type="PANTHER" id="PTHR33175:SF3">
    <property type="entry name" value="DNA-BINDING PROTEIN HU-BETA"/>
    <property type="match status" value="1"/>
</dbReference>
<comment type="similarity">
    <text evidence="2 5">Belongs to the bacterial histone-like protein family.</text>
</comment>
<dbReference type="OrthoDB" id="9799835at2"/>
<dbReference type="GO" id="GO:0003677">
    <property type="term" value="F:DNA binding"/>
    <property type="evidence" value="ECO:0007669"/>
    <property type="project" value="UniProtKB-KW"/>
</dbReference>